<dbReference type="Gene3D" id="1.10.1540.10">
    <property type="entry name" value="BEACH domain"/>
    <property type="match status" value="1"/>
</dbReference>
<dbReference type="SMART" id="SM01026">
    <property type="entry name" value="Beach"/>
    <property type="match status" value="1"/>
</dbReference>
<protein>
    <recommendedName>
        <fullName evidence="6">Beige/BEACH domain containing protein</fullName>
    </recommendedName>
</protein>
<feature type="domain" description="BEACH" evidence="2">
    <location>
        <begin position="1963"/>
        <end position="2252"/>
    </location>
</feature>
<dbReference type="SUPFAM" id="SSF50729">
    <property type="entry name" value="PH domain-like"/>
    <property type="match status" value="1"/>
</dbReference>
<dbReference type="Gene3D" id="2.30.29.30">
    <property type="entry name" value="Pleckstrin-homology domain (PH domain)/Phosphotyrosine-binding domain (PTB)"/>
    <property type="match status" value="1"/>
</dbReference>
<gene>
    <name evidence="4" type="ORF">TRFO_07587</name>
</gene>
<organism evidence="4 5">
    <name type="scientific">Tritrichomonas foetus</name>
    <dbReference type="NCBI Taxonomy" id="1144522"/>
    <lineage>
        <taxon>Eukaryota</taxon>
        <taxon>Metamonada</taxon>
        <taxon>Parabasalia</taxon>
        <taxon>Tritrichomonadida</taxon>
        <taxon>Tritrichomonadidae</taxon>
        <taxon>Tritrichomonas</taxon>
    </lineage>
</organism>
<feature type="domain" description="BEACH-type PH" evidence="3">
    <location>
        <begin position="1860"/>
        <end position="1950"/>
    </location>
</feature>
<dbReference type="CDD" id="cd06071">
    <property type="entry name" value="Beach"/>
    <property type="match status" value="1"/>
</dbReference>
<feature type="compositionally biased region" description="Low complexity" evidence="1">
    <location>
        <begin position="545"/>
        <end position="563"/>
    </location>
</feature>
<dbReference type="GeneID" id="94828473"/>
<dbReference type="VEuPathDB" id="TrichDB:TRFO_07587"/>
<dbReference type="Pfam" id="PF02138">
    <property type="entry name" value="Beach"/>
    <property type="match status" value="1"/>
</dbReference>
<evidence type="ECO:0000256" key="1">
    <source>
        <dbReference type="SAM" id="MobiDB-lite"/>
    </source>
</evidence>
<evidence type="ECO:0000259" key="3">
    <source>
        <dbReference type="PROSITE" id="PS51783"/>
    </source>
</evidence>
<comment type="caution">
    <text evidence="4">The sequence shown here is derived from an EMBL/GenBank/DDBJ whole genome shotgun (WGS) entry which is preliminary data.</text>
</comment>
<dbReference type="OrthoDB" id="26681at2759"/>
<evidence type="ECO:0000313" key="5">
    <source>
        <dbReference type="Proteomes" id="UP000179807"/>
    </source>
</evidence>
<dbReference type="RefSeq" id="XP_068354487.1">
    <property type="nucleotide sequence ID" value="XM_068493769.1"/>
</dbReference>
<reference evidence="4" key="1">
    <citation type="submission" date="2016-10" db="EMBL/GenBank/DDBJ databases">
        <authorList>
            <person name="Benchimol M."/>
            <person name="Almeida L.G."/>
            <person name="Vasconcelos A.T."/>
            <person name="Perreira-Neves A."/>
            <person name="Rosa I.A."/>
            <person name="Tasca T."/>
            <person name="Bogo M.R."/>
            <person name="de Souza W."/>
        </authorList>
    </citation>
    <scope>NUCLEOTIDE SEQUENCE [LARGE SCALE GENOMIC DNA]</scope>
    <source>
        <strain evidence="4">K</strain>
    </source>
</reference>
<dbReference type="PANTHER" id="PTHR13743">
    <property type="entry name" value="BEIGE/BEACH-RELATED"/>
    <property type="match status" value="1"/>
</dbReference>
<evidence type="ECO:0000313" key="4">
    <source>
        <dbReference type="EMBL" id="OHT01351.1"/>
    </source>
</evidence>
<dbReference type="PROSITE" id="PS50197">
    <property type="entry name" value="BEACH"/>
    <property type="match status" value="1"/>
</dbReference>
<name>A0A1J4JQB3_9EUKA</name>
<dbReference type="SUPFAM" id="SSF50978">
    <property type="entry name" value="WD40 repeat-like"/>
    <property type="match status" value="1"/>
</dbReference>
<evidence type="ECO:0000259" key="2">
    <source>
        <dbReference type="PROSITE" id="PS50197"/>
    </source>
</evidence>
<dbReference type="InterPro" id="IPR023362">
    <property type="entry name" value="PH-BEACH_dom"/>
</dbReference>
<dbReference type="Pfam" id="PF14844">
    <property type="entry name" value="PH_BEACH"/>
    <property type="match status" value="1"/>
</dbReference>
<dbReference type="EMBL" id="MLAK01000915">
    <property type="protein sequence ID" value="OHT01351.1"/>
    <property type="molecule type" value="Genomic_DNA"/>
</dbReference>
<evidence type="ECO:0008006" key="6">
    <source>
        <dbReference type="Google" id="ProtNLM"/>
    </source>
</evidence>
<keyword evidence="5" id="KW-1185">Reference proteome</keyword>
<dbReference type="InterPro" id="IPR000409">
    <property type="entry name" value="BEACH_dom"/>
</dbReference>
<dbReference type="InterPro" id="IPR015943">
    <property type="entry name" value="WD40/YVTN_repeat-like_dom_sf"/>
</dbReference>
<accession>A0A1J4JQB3</accession>
<dbReference type="InterPro" id="IPR011993">
    <property type="entry name" value="PH-like_dom_sf"/>
</dbReference>
<dbReference type="Pfam" id="PF15787">
    <property type="entry name" value="DUF4704"/>
    <property type="match status" value="1"/>
</dbReference>
<dbReference type="InterPro" id="IPR036322">
    <property type="entry name" value="WD40_repeat_dom_sf"/>
</dbReference>
<dbReference type="Gene3D" id="2.130.10.10">
    <property type="entry name" value="YVTN repeat-like/Quinoprotein amine dehydrogenase"/>
    <property type="match status" value="1"/>
</dbReference>
<dbReference type="PANTHER" id="PTHR13743:SF112">
    <property type="entry name" value="BEACH DOMAIN-CONTAINING PROTEIN"/>
    <property type="match status" value="1"/>
</dbReference>
<dbReference type="InterPro" id="IPR036372">
    <property type="entry name" value="BEACH_dom_sf"/>
</dbReference>
<sequence>MFFEENYQLDQNVTHIKSNRAILNEIINVYSLKMPEDSYLFTYDKSMLYAIFKTKKEEDYLMTASVLFDFQESLNNVKDNLTYAEVTRKLIAFGYFSPQIAFNIEFGPEICRLILFLKNYYFESSRKDHLLEGSFSLAFALSSISTQYSAVDFHGKEGEMLKNIFDIYLLPNLLNEVSIPLYLDFFIAVFLNIPIEKTFEGDDFEIFTHLMQMLISTVTMDLTYNFDYLDLTMKLLSFMASHNLPLTTRIELFKLLVSISSKYEDAAMMLVDKEYSLLIVRFICDYISDVPFDLQLLKSQSPINLISILPKVRTPATSFLEPFFDEPYQPLTDTERLIRANLNSPEEPEPISKLRPVLILMAMITDLCHSIRYQYFCLNHIVFLRLFLQEQTFNELPIGPFFAALWSTRLILNNEQISSIADYFHDINFYTKMLDICFLKYDNANLKQYMVSFLTHLACLCPKSTHFLSDLLKFFEKMIRTVRIGEDLAKCISVIASMNNSFFIEVCNQTNFVISIGTYLIMYQEIKSNTEPKYIINAQQSNNAEQQSNNVEQQSNNHEQQSNGVEQQSNNETKLDSELDRIRLNRKLFFNFIEEICYDNEVFSYFFTKEAFTIAIMSHFFDVTTVDFAISHINLAISSFNANYPCIRYIFKFFVTKLFKCMNTPYIVINKIIDFCIHGFIKNPFTIGQIFAETNFLEMLVNFSIEIEATESIEKLLELLKYISTTECNYSPNISIFLKLSPLIKSRKNMTLTDYLLKIVFDDDNKMEFTRKIVNPGPLSLLLQIYKDDKKVLSDFLIFIQQCFALSMFEIVQTNLPSQLIRLISEYRNNNTKDDLFDQILSFLSEIMSYSISPQDLLSFFQLLTIIPEKVRPFYTNDLINSLITVFKNQTKSALTFFSIDKYDHGVELPTIPADLLNNGFTLTMRIQILERSGNVFNFSNANEFLILSFDSETLLNLNGSPFEQTLPMVNWFTFSFTYNKSGYIQIICNDREIIRQNIKLSFKDDFNDNTIALQLKCNIESIKLEGNKLPFFSFDAYSFCNKYAVNQNLVAEVHGTVFHLPQPPKVVLTAIGGAAAIIPLFAQLELPCEKEEKIALLVSILTLIEEVLYDSPQLQSDFRSADGFRMIGELLSIVSIDTFTNQVIDKLFDVFNALVDKDLQKQMIEYIFFNMNIWIYVIDIHQYFFPKLFDLMINIAANDSFFVSILNIHGLLYLMKCYLYTHYDESISLSHEPKVTIDGKTLAERPTKLKKLRSLFLNFLVRLANIAFDENDLLTILYFCFDKSDITFQCGIIILLAELIRKRNKFLFKYLSLGVVQFCDFIDFLQSPNPKLCTAVITLFGATMVDDITKFTPNQIKHMIIRSVNPNNLDLNLCLQLNFANAPQSLKIPLTLYILTIMPEIEEVPKIFHRIVNNKDVIEDFNNSEHFFYIYIISCYYNTKFESVFPSLIDAVASLCLTRKNPFASLLKFTEMVEQRTKLDLSPFLRAFFERSLEIYINEPQLIPVFYTIYSYLFRIPENDSFSRLFIDRKQPKSLSFMDLFDIMNIEGITFINYSFGLRTTFDGEWLDANIAKKIISLVSPTVQISEEFALIIGTGIQHKAHEDQFFMFRGKMLSLFQRNKDDEELVYSLKHSFIIFFGSLCRAVLSGSENHGIIDNLQSEIHTFYNFACSTMRTKPIDDNIMAHFLPLFVEKLSKIEDAINRKLSENYKFDVSLHILPDTSIFINHQPMDLHSDQIYTSIKNFATFITKSKRQSMKKYKQLFQALSSDNGPWTTPENPPLIHYKMAMNSQRTRLIPNLKFNNHKDASLARDLGSFENAQAILKEQIAKLKLKSFAGDFSLIDFDDVDEEKGRKSTDQQQTDKIIAKCQSQLITPRKVHSGDLNLTKKAIFFESKSKYVRLPLHKIKKILFRRYLMGDTAIEIFCTFSRAYFVNFVDEGDRLKFLNKVAALKISNIKFIQRRNEDVKALALKATEKWQNGEISNFDYLMKLNTLAGRSFNDLSQYPVFPWILSDYKSKSIDFNNPEIYRDLSKPIGAISETRLSIMRERMDEGIGDETKYLYGSLYSSAAVVIGYLIRMEPFTSLHITLQSGRFDITDRLFVSIPSAWDSVTQTQMDFRELIPEFFLIPDFLVNVNDFDLGMNINKERIGDVKLPVWANTPRDFIEANKIALESSYVSANLHKWIDLIFGPHSRMPLANEVNNVFHPYFYESAMSAALHDHGVSVSLLKEYSACFGCCPLKIFDKFPEPRVFRKLPQQIKSEGPRIQEFSSPIINMSADDDYVIVTSQNLQFAMLKNSENIPTSKTGKLTVIIPDELRDVPSLIATSKKFAILAIPWSTSFSIFLLNAKNGNATNFKDISVNSQPISAIAASRHFFATASTDCTLRTWKFTNNKIKPIGFLAKHNRPVKFIEISEKLNAVYSLSSDGFISCMSLLDGRYLCGVDLGLSEPSLFAVSKSGYIIVAFNGPDSATLVVLDQNLEEITRPQFDSALQCWTPAEKGGKEHMIIILKAARMEIRELPYLSVRPEYSTKLTRLIQSIAFTKKPKPKLFIGNSLGNILALDIE</sequence>
<feature type="region of interest" description="Disordered" evidence="1">
    <location>
        <begin position="545"/>
        <end position="573"/>
    </location>
</feature>
<dbReference type="SUPFAM" id="SSF81837">
    <property type="entry name" value="BEACH domain"/>
    <property type="match status" value="1"/>
</dbReference>
<dbReference type="InterPro" id="IPR050865">
    <property type="entry name" value="BEACH_Domain"/>
</dbReference>
<dbReference type="InterPro" id="IPR031570">
    <property type="entry name" value="NBEA/BDCP_DUF4704"/>
</dbReference>
<dbReference type="Proteomes" id="UP000179807">
    <property type="component" value="Unassembled WGS sequence"/>
</dbReference>
<dbReference type="PROSITE" id="PS51783">
    <property type="entry name" value="PH_BEACH"/>
    <property type="match status" value="1"/>
</dbReference>
<proteinExistence type="predicted"/>